<dbReference type="STRING" id="1920490.GCA_001895925_00021"/>
<reference evidence="2 3" key="2">
    <citation type="submission" date="2018-03" db="EMBL/GenBank/DDBJ databases">
        <title>The ancient ancestry and fast evolution of plastids.</title>
        <authorList>
            <person name="Moore K.R."/>
            <person name="Magnabosco C."/>
            <person name="Momper L."/>
            <person name="Gold D.A."/>
            <person name="Bosak T."/>
            <person name="Fournier G.P."/>
        </authorList>
    </citation>
    <scope>NUCLEOTIDE SEQUENCE [LARGE SCALE GENOMIC DNA]</scope>
    <source>
        <strain evidence="2 3">ULC007</strain>
    </source>
</reference>
<dbReference type="InterPro" id="IPR049868">
    <property type="entry name" value="V_Cas12k"/>
</dbReference>
<accession>A0A2T1D853</accession>
<evidence type="ECO:0000256" key="1">
    <source>
        <dbReference type="SAM" id="MobiDB-lite"/>
    </source>
</evidence>
<dbReference type="EMBL" id="PVWG01000038">
    <property type="protein sequence ID" value="PSB16685.1"/>
    <property type="molecule type" value="Genomic_DNA"/>
</dbReference>
<gene>
    <name evidence="2" type="ORF">C7B65_20790</name>
</gene>
<organism evidence="2 3">
    <name type="scientific">Phormidesmis priestleyi ULC007</name>
    <dbReference type="NCBI Taxonomy" id="1920490"/>
    <lineage>
        <taxon>Bacteria</taxon>
        <taxon>Bacillati</taxon>
        <taxon>Cyanobacteriota</taxon>
        <taxon>Cyanophyceae</taxon>
        <taxon>Leptolyngbyales</taxon>
        <taxon>Leptolyngbyaceae</taxon>
        <taxon>Phormidesmis</taxon>
    </lineage>
</organism>
<dbReference type="NCBIfam" id="NF038191">
    <property type="entry name" value="V_Cas12k"/>
    <property type="match status" value="1"/>
</dbReference>
<dbReference type="AlphaFoldDB" id="A0A2T1D853"/>
<reference evidence="2 3" key="1">
    <citation type="submission" date="2018-02" db="EMBL/GenBank/DDBJ databases">
        <authorList>
            <person name="Cohen D.B."/>
            <person name="Kent A.D."/>
        </authorList>
    </citation>
    <scope>NUCLEOTIDE SEQUENCE [LARGE SCALE GENOMIC DNA]</scope>
    <source>
        <strain evidence="2 3">ULC007</strain>
    </source>
</reference>
<name>A0A2T1D853_9CYAN</name>
<evidence type="ECO:0000313" key="2">
    <source>
        <dbReference type="EMBL" id="PSB16685.1"/>
    </source>
</evidence>
<protein>
    <submittedName>
        <fullName evidence="2">Uncharacterized protein</fullName>
    </submittedName>
</protein>
<keyword evidence="3" id="KW-1185">Reference proteome</keyword>
<proteinExistence type="predicted"/>
<dbReference type="Proteomes" id="UP000238634">
    <property type="component" value="Unassembled WGS sequence"/>
</dbReference>
<feature type="region of interest" description="Disordered" evidence="1">
    <location>
        <begin position="1"/>
        <end position="28"/>
    </location>
</feature>
<comment type="caution">
    <text evidence="2">The sequence shown here is derived from an EMBL/GenBank/DDBJ whole genome shotgun (WGS) entry which is preliminary data.</text>
</comment>
<feature type="compositionally biased region" description="Basic and acidic residues" evidence="1">
    <location>
        <begin position="1"/>
        <end position="27"/>
    </location>
</feature>
<feature type="region of interest" description="Disordered" evidence="1">
    <location>
        <begin position="106"/>
        <end position="129"/>
    </location>
</feature>
<evidence type="ECO:0000313" key="3">
    <source>
        <dbReference type="Proteomes" id="UP000238634"/>
    </source>
</evidence>
<sequence>MEQKRQEGISRLKKQLEEAKDPEELTEHQQAYLKRQQSTLTRLQCLPQRQGKPRYQGQPDIFVGVSIGLINPVTVAVVNVRTGHVLAYRSVRQLLGDNYRLFNRHRQQQQQNALKRHKNQTKGYTHQPSESELGQYVDRLLGKSIIELAQQFQASGIVLPHTQNLREHLAAEINARAERKSDSKQVQNKYAKQARISIHRWSYDRLLTAIRAQAEKADMTTETATQPRQGTPQHKARDVAIAAYHFRQVSSN</sequence>
<dbReference type="OrthoDB" id="527512at2"/>